<evidence type="ECO:0000256" key="2">
    <source>
        <dbReference type="ARBA" id="ARBA00011901"/>
    </source>
</evidence>
<dbReference type="Gene3D" id="3.40.80.10">
    <property type="entry name" value="Peptidoglycan recognition protein-like"/>
    <property type="match status" value="1"/>
</dbReference>
<dbReference type="Proteomes" id="UP000659698">
    <property type="component" value="Unassembled WGS sequence"/>
</dbReference>
<dbReference type="PANTHER" id="PTHR30417">
    <property type="entry name" value="N-ACETYLMURAMOYL-L-ALANINE AMIDASE AMID"/>
    <property type="match status" value="1"/>
</dbReference>
<evidence type="ECO:0000256" key="1">
    <source>
        <dbReference type="ARBA" id="ARBA00001561"/>
    </source>
</evidence>
<gene>
    <name evidence="6" type="ORF">H7U12_07250</name>
</gene>
<keyword evidence="4" id="KW-0961">Cell wall biogenesis/degradation</keyword>
<dbReference type="InterPro" id="IPR051206">
    <property type="entry name" value="NAMLAA_amidase_2"/>
</dbReference>
<dbReference type="SMART" id="SM00644">
    <property type="entry name" value="Ami_2"/>
    <property type="match status" value="1"/>
</dbReference>
<proteinExistence type="predicted"/>
<dbReference type="PANTHER" id="PTHR30417:SF1">
    <property type="entry name" value="N-ACETYLMURAMOYL-L-ALANINE AMIDASE AMID"/>
    <property type="match status" value="1"/>
</dbReference>
<reference evidence="6 7" key="1">
    <citation type="journal article" date="2019" name="Int. J. Syst. Evol. Microbiol.">
        <title>Rufibacter sediminis sp. nov., isolated from freshwater lake sediment.</title>
        <authorList>
            <person name="Qu J.H."/>
            <person name="Zhang L.J."/>
            <person name="Fu Y.H."/>
            <person name="Li H.F."/>
        </authorList>
    </citation>
    <scope>NUCLEOTIDE SEQUENCE [LARGE SCALE GENOMIC DNA]</scope>
    <source>
        <strain evidence="6 7">H-1</strain>
    </source>
</reference>
<sequence>MITPSSLIKYTCCFIGLLSFPGCSAPTFRILDKPVVFDEERKKLSLEYLASRHGLQQEAPYILPKMIVLHWTGSHTVEQGFDTMNPALLPGRRQAIAGASVLNVAAQFLVDRDGTIFRQLPDTAFARHVIGLNYCAIGIENVGSDDAPLTKAQLKANEALIRHLKQKYPIEYVIGHYEYKDFAAHALWKEADSSYRTVKTDPGKSFMRKIRKRTEDLQLKGSPLSEE</sequence>
<dbReference type="Pfam" id="PF01510">
    <property type="entry name" value="Amidase_2"/>
    <property type="match status" value="1"/>
</dbReference>
<dbReference type="EC" id="3.5.1.28" evidence="2"/>
<comment type="catalytic activity">
    <reaction evidence="1">
        <text>Hydrolyzes the link between N-acetylmuramoyl residues and L-amino acid residues in certain cell-wall glycopeptides.</text>
        <dbReference type="EC" id="3.5.1.28"/>
    </reaction>
</comment>
<evidence type="ECO:0000259" key="5">
    <source>
        <dbReference type="SMART" id="SM00644"/>
    </source>
</evidence>
<organism evidence="6 7">
    <name type="scientific">Rufibacter sediminis</name>
    <dbReference type="NCBI Taxonomy" id="2762756"/>
    <lineage>
        <taxon>Bacteria</taxon>
        <taxon>Pseudomonadati</taxon>
        <taxon>Bacteroidota</taxon>
        <taxon>Cytophagia</taxon>
        <taxon>Cytophagales</taxon>
        <taxon>Hymenobacteraceae</taxon>
        <taxon>Rufibacter</taxon>
    </lineage>
</organism>
<keyword evidence="3" id="KW-0378">Hydrolase</keyword>
<comment type="caution">
    <text evidence="6">The sequence shown here is derived from an EMBL/GenBank/DDBJ whole genome shotgun (WGS) entry which is preliminary data.</text>
</comment>
<feature type="domain" description="N-acetylmuramoyl-L-alanine amidase" evidence="5">
    <location>
        <begin position="50"/>
        <end position="203"/>
    </location>
</feature>
<name>A0ABR6VQM3_9BACT</name>
<evidence type="ECO:0000313" key="7">
    <source>
        <dbReference type="Proteomes" id="UP000659698"/>
    </source>
</evidence>
<evidence type="ECO:0000313" key="6">
    <source>
        <dbReference type="EMBL" id="MBC3539474.1"/>
    </source>
</evidence>
<evidence type="ECO:0000256" key="3">
    <source>
        <dbReference type="ARBA" id="ARBA00022801"/>
    </source>
</evidence>
<evidence type="ECO:0000256" key="4">
    <source>
        <dbReference type="ARBA" id="ARBA00023316"/>
    </source>
</evidence>
<dbReference type="EMBL" id="JACOAF010000020">
    <property type="protein sequence ID" value="MBC3539474.1"/>
    <property type="molecule type" value="Genomic_DNA"/>
</dbReference>
<protein>
    <recommendedName>
        <fullName evidence="2">N-acetylmuramoyl-L-alanine amidase</fullName>
        <ecNumber evidence="2">3.5.1.28</ecNumber>
    </recommendedName>
</protein>
<dbReference type="SUPFAM" id="SSF55846">
    <property type="entry name" value="N-acetylmuramoyl-L-alanine amidase-like"/>
    <property type="match status" value="1"/>
</dbReference>
<dbReference type="InterPro" id="IPR036505">
    <property type="entry name" value="Amidase/PGRP_sf"/>
</dbReference>
<accession>A0ABR6VQM3</accession>
<keyword evidence="7" id="KW-1185">Reference proteome</keyword>
<dbReference type="CDD" id="cd06583">
    <property type="entry name" value="PGRP"/>
    <property type="match status" value="1"/>
</dbReference>
<dbReference type="InterPro" id="IPR002502">
    <property type="entry name" value="Amidase_domain"/>
</dbReference>